<comment type="caution">
    <text evidence="1">The sequence shown here is derived from an EMBL/GenBank/DDBJ whole genome shotgun (WGS) entry which is preliminary data.</text>
</comment>
<evidence type="ECO:0000313" key="2">
    <source>
        <dbReference type="Proteomes" id="UP001560045"/>
    </source>
</evidence>
<dbReference type="Proteomes" id="UP001560045">
    <property type="component" value="Unassembled WGS sequence"/>
</dbReference>
<evidence type="ECO:0008006" key="3">
    <source>
        <dbReference type="Google" id="ProtNLM"/>
    </source>
</evidence>
<keyword evidence="2" id="KW-1185">Reference proteome</keyword>
<reference evidence="1 2" key="1">
    <citation type="submission" date="2024-06" db="EMBL/GenBank/DDBJ databases">
        <title>Draft genome sequence of Geodermatophilus badlandi, a novel member of the Geodermatophilaceae isolated from badland sedimentary rocks in the Red desert, Wyoming, USA.</title>
        <authorList>
            <person name="Ben Tekaya S."/>
            <person name="Nouioui I."/>
            <person name="Flores G.M."/>
            <person name="Shaal M.N."/>
            <person name="Bredoire F."/>
            <person name="Basile F."/>
            <person name="Van Diepen L."/>
            <person name="Ward N.L."/>
        </authorList>
    </citation>
    <scope>NUCLEOTIDE SEQUENCE [LARGE SCALE GENOMIC DNA]</scope>
    <source>
        <strain evidence="1 2">WL48A</strain>
    </source>
</reference>
<dbReference type="EMBL" id="JBFNXQ010000039">
    <property type="protein sequence ID" value="MEX5719385.1"/>
    <property type="molecule type" value="Genomic_DNA"/>
</dbReference>
<name>A0ABV3XFN6_9ACTN</name>
<protein>
    <recommendedName>
        <fullName evidence="3">Polyketide cyclase / dehydrase and lipid transport</fullName>
    </recommendedName>
</protein>
<sequence length="186" mass="20379">MDLDDVVPVADHVTRQSRVIDARPSVVWEELHRLRLSSMPVSLLLSAVRALPVLLTGRGRRHGGLDRTFLDVVPIPELASDPPSHVVFGGVLQPWRLAGGKRPPVLDAAGVREWSEPGWVKVGMEFRLAPALGGTRLSCETRIVATDAPTRRRFGLYWLAVRPGSSAIRWELLTAVAMRAEARAGS</sequence>
<organism evidence="1 2">
    <name type="scientific">Geodermatophilus maliterrae</name>
    <dbReference type="NCBI Taxonomy" id="3162531"/>
    <lineage>
        <taxon>Bacteria</taxon>
        <taxon>Bacillati</taxon>
        <taxon>Actinomycetota</taxon>
        <taxon>Actinomycetes</taxon>
        <taxon>Geodermatophilales</taxon>
        <taxon>Geodermatophilaceae</taxon>
        <taxon>Geodermatophilus</taxon>
    </lineage>
</organism>
<proteinExistence type="predicted"/>
<accession>A0ABV3XFN6</accession>
<gene>
    <name evidence="1" type="ORF">ABQ292_13550</name>
</gene>
<evidence type="ECO:0000313" key="1">
    <source>
        <dbReference type="EMBL" id="MEX5719385.1"/>
    </source>
</evidence>
<dbReference type="RefSeq" id="WP_369207167.1">
    <property type="nucleotide sequence ID" value="NZ_JBFNXQ010000039.1"/>
</dbReference>